<evidence type="ECO:0000256" key="2">
    <source>
        <dbReference type="ARBA" id="ARBA00004370"/>
    </source>
</evidence>
<dbReference type="GO" id="GO:0016020">
    <property type="term" value="C:membrane"/>
    <property type="evidence" value="ECO:0007669"/>
    <property type="project" value="UniProtKB-SubCell"/>
</dbReference>
<gene>
    <name evidence="6" type="ORF">BKG84_12090</name>
</gene>
<keyword evidence="4" id="KW-0472">Membrane</keyword>
<comment type="subcellular location">
    <subcellularLocation>
        <location evidence="1">Endoplasmic reticulum</location>
    </subcellularLocation>
    <subcellularLocation>
        <location evidence="2">Membrane</location>
    </subcellularLocation>
</comment>
<protein>
    <recommendedName>
        <fullName evidence="5">AB hydrolase-1 domain-containing protein</fullName>
    </recommendedName>
</protein>
<dbReference type="PANTHER" id="PTHR48182:SF2">
    <property type="entry name" value="PROTEIN SERAC1"/>
    <property type="match status" value="1"/>
</dbReference>
<evidence type="ECO:0000256" key="1">
    <source>
        <dbReference type="ARBA" id="ARBA00004240"/>
    </source>
</evidence>
<dbReference type="InterPro" id="IPR000073">
    <property type="entry name" value="AB_hydrolase_1"/>
</dbReference>
<dbReference type="Gene3D" id="3.40.50.1820">
    <property type="entry name" value="alpha/beta hydrolase"/>
    <property type="match status" value="1"/>
</dbReference>
<dbReference type="EMBL" id="MLIS01000001">
    <property type="protein sequence ID" value="OHU79017.1"/>
    <property type="molecule type" value="Genomic_DNA"/>
</dbReference>
<dbReference type="Proteomes" id="UP000179441">
    <property type="component" value="Unassembled WGS sequence"/>
</dbReference>
<organism evidence="6 7">
    <name type="scientific">Mycobacteroides chelonae</name>
    <name type="common">Mycobacterium chelonae</name>
    <dbReference type="NCBI Taxonomy" id="1774"/>
    <lineage>
        <taxon>Bacteria</taxon>
        <taxon>Bacillati</taxon>
        <taxon>Actinomycetota</taxon>
        <taxon>Actinomycetes</taxon>
        <taxon>Mycobacteriales</taxon>
        <taxon>Mycobacteriaceae</taxon>
        <taxon>Mycobacteroides</taxon>
    </lineage>
</organism>
<keyword evidence="3" id="KW-0256">Endoplasmic reticulum</keyword>
<reference evidence="6 7" key="1">
    <citation type="submission" date="2016-10" db="EMBL/GenBank/DDBJ databases">
        <title>Evaluation of Human, Veterinary and Environmental Mycobacterium chelonae Isolates by Core Genome Phylogenomic Analysis, Targeted Gene Comparison, and Anti-microbial Susceptibility Patterns: A Tale of Mistaken Identities.</title>
        <authorList>
            <person name="Fogelson S.B."/>
            <person name="Camus A.C."/>
            <person name="Lorenz W."/>
            <person name="Vasireddy R."/>
            <person name="Vasireddy S."/>
            <person name="Smith T."/>
            <person name="Brown-Elliott B.A."/>
            <person name="Wallace R.J.Jr."/>
            <person name="Hasan N.A."/>
            <person name="Reischl U."/>
            <person name="Sanchez S."/>
        </authorList>
    </citation>
    <scope>NUCLEOTIDE SEQUENCE [LARGE SCALE GENOMIC DNA]</scope>
    <source>
        <strain evidence="6 7">15518</strain>
    </source>
</reference>
<name>A0A1S1M8D3_MYCCH</name>
<dbReference type="InterPro" id="IPR052374">
    <property type="entry name" value="SERAC1"/>
</dbReference>
<evidence type="ECO:0000259" key="5">
    <source>
        <dbReference type="Pfam" id="PF12697"/>
    </source>
</evidence>
<dbReference type="SUPFAM" id="SSF53474">
    <property type="entry name" value="alpha/beta-Hydrolases"/>
    <property type="match status" value="1"/>
</dbReference>
<comment type="caution">
    <text evidence="6">The sequence shown here is derived from an EMBL/GenBank/DDBJ whole genome shotgun (WGS) entry which is preliminary data.</text>
</comment>
<evidence type="ECO:0000313" key="6">
    <source>
        <dbReference type="EMBL" id="OHU79017.1"/>
    </source>
</evidence>
<feature type="domain" description="AB hydrolase-1" evidence="5">
    <location>
        <begin position="62"/>
        <end position="264"/>
    </location>
</feature>
<dbReference type="AlphaFoldDB" id="A0A1S1M8D3"/>
<sequence>MIIVIPETLGDESVSAITGSTSRPRPSAAVNTRDQPRFKRFRFDESRLNLHRHRDQDAMRLVVFVHGLNGGGYRTWGNFPRFVFDDPTQDPVDVALFDYCSGLRRRIGKRPPVPEVALILTERLQDLSSDYDEIFIIAHSMGGLISADALRNYVTQRDEEPGLLRVLAGMIDISTPWNGSKFARARIRLLVNEWELLEEDSAYQRNIRSYLRTKVDPANTKKVAKDVHKLPIWAFVGSRDRIVERTSATLGIDEGQVRTVDKGHRKIAKPRRLNSQVVTQARNIIDGITLLRVRIREAEETTRNARRLRAPEDLVLVEILLEADPNDDWQPTYESVVRSSSSPRVQVHDRLTSSADYPANLLISVHRSDDLIARREMTRLKLGELRRRYDEGGAHARAISVGPLKEHEPSSQALTDMTNMLHQDNQQFMLKFCFAEDEQFQRRLSAVIAEIVNRQQLVVSQREAYPVAGQPVQILIDREELT</sequence>
<dbReference type="PANTHER" id="PTHR48182">
    <property type="entry name" value="PROTEIN SERAC1"/>
    <property type="match status" value="1"/>
</dbReference>
<evidence type="ECO:0000313" key="7">
    <source>
        <dbReference type="Proteomes" id="UP000179441"/>
    </source>
</evidence>
<keyword evidence="7" id="KW-1185">Reference proteome</keyword>
<dbReference type="GO" id="GO:0003824">
    <property type="term" value="F:catalytic activity"/>
    <property type="evidence" value="ECO:0007669"/>
    <property type="project" value="UniProtKB-ARBA"/>
</dbReference>
<dbReference type="InterPro" id="IPR029058">
    <property type="entry name" value="AB_hydrolase_fold"/>
</dbReference>
<evidence type="ECO:0000256" key="3">
    <source>
        <dbReference type="ARBA" id="ARBA00022824"/>
    </source>
</evidence>
<proteinExistence type="predicted"/>
<dbReference type="Pfam" id="PF12697">
    <property type="entry name" value="Abhydrolase_6"/>
    <property type="match status" value="1"/>
</dbReference>
<evidence type="ECO:0000256" key="4">
    <source>
        <dbReference type="ARBA" id="ARBA00023136"/>
    </source>
</evidence>
<accession>A0A1S1M8D3</accession>